<organism evidence="1 2">
    <name type="scientific">Streptomyces brasiliensis</name>
    <dbReference type="NCBI Taxonomy" id="1954"/>
    <lineage>
        <taxon>Bacteria</taxon>
        <taxon>Bacillati</taxon>
        <taxon>Actinomycetota</taxon>
        <taxon>Actinomycetes</taxon>
        <taxon>Kitasatosporales</taxon>
        <taxon>Streptomycetaceae</taxon>
        <taxon>Streptomyces</taxon>
    </lineage>
</organism>
<name>A0A917NS48_9ACTN</name>
<comment type="caution">
    <text evidence="1">The sequence shown here is derived from an EMBL/GenBank/DDBJ whole genome shotgun (WGS) entry which is preliminary data.</text>
</comment>
<dbReference type="Proteomes" id="UP000657574">
    <property type="component" value="Unassembled WGS sequence"/>
</dbReference>
<sequence>MKRAADLPFDPLGDVREVEDHGLFPNLVDELRGVPVQDLIPRGLSPHHVTGIYESGGTAVIRD</sequence>
<proteinExistence type="predicted"/>
<accession>A0A917NS48</accession>
<evidence type="ECO:0000313" key="1">
    <source>
        <dbReference type="EMBL" id="GGJ22971.1"/>
    </source>
</evidence>
<dbReference type="RefSeq" id="WP_189312319.1">
    <property type="nucleotide sequence ID" value="NZ_BMQA01000010.1"/>
</dbReference>
<protein>
    <submittedName>
        <fullName evidence="1">Uncharacterized protein</fullName>
    </submittedName>
</protein>
<reference evidence="1" key="2">
    <citation type="submission" date="2020-09" db="EMBL/GenBank/DDBJ databases">
        <authorList>
            <person name="Sun Q."/>
            <person name="Ohkuma M."/>
        </authorList>
    </citation>
    <scope>NUCLEOTIDE SEQUENCE</scope>
    <source>
        <strain evidence="1">JCM 3086</strain>
    </source>
</reference>
<keyword evidence="2" id="KW-1185">Reference proteome</keyword>
<reference evidence="1" key="1">
    <citation type="journal article" date="2014" name="Int. J. Syst. Evol. Microbiol.">
        <title>Complete genome sequence of Corynebacterium casei LMG S-19264T (=DSM 44701T), isolated from a smear-ripened cheese.</title>
        <authorList>
            <consortium name="US DOE Joint Genome Institute (JGI-PGF)"/>
            <person name="Walter F."/>
            <person name="Albersmeier A."/>
            <person name="Kalinowski J."/>
            <person name="Ruckert C."/>
        </authorList>
    </citation>
    <scope>NUCLEOTIDE SEQUENCE</scope>
    <source>
        <strain evidence="1">JCM 3086</strain>
    </source>
</reference>
<dbReference type="EMBL" id="BMQA01000010">
    <property type="protein sequence ID" value="GGJ22971.1"/>
    <property type="molecule type" value="Genomic_DNA"/>
</dbReference>
<dbReference type="AlphaFoldDB" id="A0A917NS48"/>
<gene>
    <name evidence="1" type="ORF">GCM10010121_037420</name>
</gene>
<evidence type="ECO:0000313" key="2">
    <source>
        <dbReference type="Proteomes" id="UP000657574"/>
    </source>
</evidence>